<evidence type="ECO:0000256" key="6">
    <source>
        <dbReference type="SAM" id="Phobius"/>
    </source>
</evidence>
<dbReference type="SUPFAM" id="SSF103481">
    <property type="entry name" value="Multidrug resistance efflux transporter EmrE"/>
    <property type="match status" value="2"/>
</dbReference>
<evidence type="ECO:0000256" key="3">
    <source>
        <dbReference type="ARBA" id="ARBA00022692"/>
    </source>
</evidence>
<dbReference type="PANTHER" id="PTHR32322">
    <property type="entry name" value="INNER MEMBRANE TRANSPORTER"/>
    <property type="match status" value="1"/>
</dbReference>
<keyword evidence="3 6" id="KW-0812">Transmembrane</keyword>
<dbReference type="OrthoDB" id="7841315at2"/>
<dbReference type="InterPro" id="IPR050638">
    <property type="entry name" value="AA-Vitamin_Transporters"/>
</dbReference>
<feature type="transmembrane region" description="Helical" evidence="6">
    <location>
        <begin position="294"/>
        <end position="312"/>
    </location>
</feature>
<dbReference type="EMBL" id="LAQL01000008">
    <property type="protein sequence ID" value="KLN60151.1"/>
    <property type="molecule type" value="Genomic_DNA"/>
</dbReference>
<accession>A0A0H2MD70</accession>
<evidence type="ECO:0000313" key="8">
    <source>
        <dbReference type="EMBL" id="KLN60151.1"/>
    </source>
</evidence>
<organism evidence="8 9">
    <name type="scientific">Kiloniella spongiae</name>
    <dbReference type="NCBI Taxonomy" id="1489064"/>
    <lineage>
        <taxon>Bacteria</taxon>
        <taxon>Pseudomonadati</taxon>
        <taxon>Pseudomonadota</taxon>
        <taxon>Alphaproteobacteria</taxon>
        <taxon>Rhodospirillales</taxon>
        <taxon>Kiloniellaceae</taxon>
        <taxon>Kiloniella</taxon>
    </lineage>
</organism>
<feature type="transmembrane region" description="Helical" evidence="6">
    <location>
        <begin position="120"/>
        <end position="139"/>
    </location>
</feature>
<feature type="domain" description="EamA" evidence="7">
    <location>
        <begin position="172"/>
        <end position="312"/>
    </location>
</feature>
<feature type="transmembrane region" description="Helical" evidence="6">
    <location>
        <begin position="268"/>
        <end position="287"/>
    </location>
</feature>
<keyword evidence="5 6" id="KW-0472">Membrane</keyword>
<feature type="transmembrane region" description="Helical" evidence="6">
    <location>
        <begin position="210"/>
        <end position="227"/>
    </location>
</feature>
<proteinExistence type="inferred from homology"/>
<evidence type="ECO:0000256" key="5">
    <source>
        <dbReference type="ARBA" id="ARBA00023136"/>
    </source>
</evidence>
<dbReference type="InterPro" id="IPR037185">
    <property type="entry name" value="EmrE-like"/>
</dbReference>
<dbReference type="PANTHER" id="PTHR32322:SF2">
    <property type="entry name" value="EAMA DOMAIN-CONTAINING PROTEIN"/>
    <property type="match status" value="1"/>
</dbReference>
<evidence type="ECO:0000256" key="2">
    <source>
        <dbReference type="ARBA" id="ARBA00007362"/>
    </source>
</evidence>
<comment type="subcellular location">
    <subcellularLocation>
        <location evidence="1">Membrane</location>
        <topology evidence="1">Multi-pass membrane protein</topology>
    </subcellularLocation>
</comment>
<evidence type="ECO:0000259" key="7">
    <source>
        <dbReference type="Pfam" id="PF00892"/>
    </source>
</evidence>
<dbReference type="Proteomes" id="UP000035444">
    <property type="component" value="Unassembled WGS sequence"/>
</dbReference>
<name>A0A0H2MD70_9PROT</name>
<protein>
    <recommendedName>
        <fullName evidence="7">EamA domain-containing protein</fullName>
    </recommendedName>
</protein>
<dbReference type="InterPro" id="IPR000620">
    <property type="entry name" value="EamA_dom"/>
</dbReference>
<dbReference type="GO" id="GO:0016020">
    <property type="term" value="C:membrane"/>
    <property type="evidence" value="ECO:0007669"/>
    <property type="project" value="UniProtKB-SubCell"/>
</dbReference>
<feature type="transmembrane region" description="Helical" evidence="6">
    <location>
        <begin position="239"/>
        <end position="262"/>
    </location>
</feature>
<comment type="similarity">
    <text evidence="2">Belongs to the EamA transporter family.</text>
</comment>
<evidence type="ECO:0000256" key="4">
    <source>
        <dbReference type="ARBA" id="ARBA00022989"/>
    </source>
</evidence>
<dbReference type="AlphaFoldDB" id="A0A0H2MD70"/>
<feature type="transmembrane region" description="Helical" evidence="6">
    <location>
        <begin position="97"/>
        <end position="114"/>
    </location>
</feature>
<dbReference type="Pfam" id="PF00892">
    <property type="entry name" value="EamA"/>
    <property type="match status" value="2"/>
</dbReference>
<keyword evidence="9" id="KW-1185">Reference proteome</keyword>
<gene>
    <name evidence="8" type="ORF">WH96_13260</name>
</gene>
<dbReference type="RefSeq" id="WP_047764684.1">
    <property type="nucleotide sequence ID" value="NZ_LAQL01000008.1"/>
</dbReference>
<comment type="caution">
    <text evidence="8">The sequence shown here is derived from an EMBL/GenBank/DDBJ whole genome shotgun (WGS) entry which is preliminary data.</text>
</comment>
<sequence length="314" mass="32909">MSFLALAAALGAALCWAAGSLIAHFPSQALGAFAFTRIQLITSGMLLGVLVLLTGTWGTIAWNYWKALVVSSLVSVVLGNLCMIACLRRGGPRRMQLLFSLNAPLAAILGYFFLGEILGTQDIIGCLFALTGVVLAILFGSKKAQASTEESGQNAIQGNLRFEAVKGSVYLVVLFGLMSATCQAIGLITIKPVMLAGTDPFAASFLRTGGAALVLLLFSPLVALKGSSDTSRAELSLKLFGWTVLPGFLGYVCAVSLILYALNNYNTAVVAVFGSTAPVLLLPILWWRTKQCPLAPAWVGAFLTVIGAGLIATS</sequence>
<evidence type="ECO:0000256" key="1">
    <source>
        <dbReference type="ARBA" id="ARBA00004141"/>
    </source>
</evidence>
<reference evidence="8 9" key="1">
    <citation type="submission" date="2015-03" db="EMBL/GenBank/DDBJ databases">
        <title>Genome Sequence of Kiloniella spongiae MEBiC09566, isolated from a marine sponge.</title>
        <authorList>
            <person name="Shao Z."/>
            <person name="Wang L."/>
            <person name="Li X."/>
        </authorList>
    </citation>
    <scope>NUCLEOTIDE SEQUENCE [LARGE SCALE GENOMIC DNA]</scope>
    <source>
        <strain evidence="8 9">MEBiC09566</strain>
    </source>
</reference>
<keyword evidence="4 6" id="KW-1133">Transmembrane helix</keyword>
<evidence type="ECO:0000313" key="9">
    <source>
        <dbReference type="Proteomes" id="UP000035444"/>
    </source>
</evidence>
<feature type="transmembrane region" description="Helical" evidence="6">
    <location>
        <begin position="64"/>
        <end position="85"/>
    </location>
</feature>
<feature type="transmembrane region" description="Helical" evidence="6">
    <location>
        <begin position="169"/>
        <end position="190"/>
    </location>
</feature>
<feature type="domain" description="EamA" evidence="7">
    <location>
        <begin position="5"/>
        <end position="137"/>
    </location>
</feature>